<evidence type="ECO:0000259" key="8">
    <source>
        <dbReference type="PROSITE" id="PS50125"/>
    </source>
</evidence>
<feature type="transmembrane region" description="Helical" evidence="7">
    <location>
        <begin position="292"/>
        <end position="309"/>
    </location>
</feature>
<feature type="transmembrane region" description="Helical" evidence="7">
    <location>
        <begin position="262"/>
        <end position="280"/>
    </location>
</feature>
<dbReference type="InterPro" id="IPR001054">
    <property type="entry name" value="A/G_cyclase"/>
</dbReference>
<keyword evidence="6 7" id="KW-0472">Membrane</keyword>
<evidence type="ECO:0000313" key="10">
    <source>
        <dbReference type="Proteomes" id="UP000176284"/>
    </source>
</evidence>
<accession>A0A1G1ZU14</accession>
<organism evidence="9 10">
    <name type="scientific">Candidatus Harrisonbacteria bacterium RIFCSPLOWO2_02_FULL_45_10c</name>
    <dbReference type="NCBI Taxonomy" id="1798410"/>
    <lineage>
        <taxon>Bacteria</taxon>
        <taxon>Candidatus Harrisoniibacteriota</taxon>
    </lineage>
</organism>
<proteinExistence type="inferred from homology"/>
<dbReference type="Pfam" id="PF05226">
    <property type="entry name" value="CHASE2"/>
    <property type="match status" value="1"/>
</dbReference>
<dbReference type="Proteomes" id="UP000176284">
    <property type="component" value="Unassembled WGS sequence"/>
</dbReference>
<keyword evidence="4 7" id="KW-0812">Transmembrane</keyword>
<feature type="domain" description="Guanylate cyclase" evidence="8">
    <location>
        <begin position="350"/>
        <end position="482"/>
    </location>
</feature>
<name>A0A1G1ZU14_9BACT</name>
<dbReference type="EMBL" id="MHJM01000028">
    <property type="protein sequence ID" value="OGY67317.1"/>
    <property type="molecule type" value="Genomic_DNA"/>
</dbReference>
<feature type="transmembrane region" description="Helical" evidence="7">
    <location>
        <begin position="237"/>
        <end position="255"/>
    </location>
</feature>
<gene>
    <name evidence="9" type="ORF">A3H63_00390</name>
</gene>
<evidence type="ECO:0000256" key="3">
    <source>
        <dbReference type="ARBA" id="ARBA00022475"/>
    </source>
</evidence>
<dbReference type="PANTHER" id="PTHR43081:SF1">
    <property type="entry name" value="ADENYLATE CYCLASE, TERMINAL-DIFFERENTIATION SPECIFIC"/>
    <property type="match status" value="1"/>
</dbReference>
<evidence type="ECO:0000256" key="4">
    <source>
        <dbReference type="ARBA" id="ARBA00022692"/>
    </source>
</evidence>
<dbReference type="GO" id="GO:0004016">
    <property type="term" value="F:adenylate cyclase activity"/>
    <property type="evidence" value="ECO:0007669"/>
    <property type="project" value="UniProtKB-ARBA"/>
</dbReference>
<comment type="similarity">
    <text evidence="2">Belongs to the adenylyl cyclase class-3 family.</text>
</comment>
<dbReference type="PROSITE" id="PS50125">
    <property type="entry name" value="GUANYLATE_CYCLASE_2"/>
    <property type="match status" value="1"/>
</dbReference>
<dbReference type="CDD" id="cd07302">
    <property type="entry name" value="CHD"/>
    <property type="match status" value="1"/>
</dbReference>
<evidence type="ECO:0000256" key="6">
    <source>
        <dbReference type="ARBA" id="ARBA00023136"/>
    </source>
</evidence>
<dbReference type="Gene3D" id="3.30.70.1230">
    <property type="entry name" value="Nucleotide cyclase"/>
    <property type="match status" value="1"/>
</dbReference>
<keyword evidence="3" id="KW-1003">Cell membrane</keyword>
<dbReference type="GO" id="GO:0030313">
    <property type="term" value="C:cell envelope"/>
    <property type="evidence" value="ECO:0007669"/>
    <property type="project" value="UniProtKB-SubCell"/>
</dbReference>
<reference evidence="9 10" key="1">
    <citation type="journal article" date="2016" name="Nat. Commun.">
        <title>Thousands of microbial genomes shed light on interconnected biogeochemical processes in an aquifer system.</title>
        <authorList>
            <person name="Anantharaman K."/>
            <person name="Brown C.T."/>
            <person name="Hug L.A."/>
            <person name="Sharon I."/>
            <person name="Castelle C.J."/>
            <person name="Probst A.J."/>
            <person name="Thomas B.C."/>
            <person name="Singh A."/>
            <person name="Wilkins M.J."/>
            <person name="Karaoz U."/>
            <person name="Brodie E.L."/>
            <person name="Williams K.H."/>
            <person name="Hubbard S.S."/>
            <person name="Banfield J.F."/>
        </authorList>
    </citation>
    <scope>NUCLEOTIDE SEQUENCE [LARGE SCALE GENOMIC DNA]</scope>
</reference>
<dbReference type="Pfam" id="PF00211">
    <property type="entry name" value="Guanylate_cyc"/>
    <property type="match status" value="1"/>
</dbReference>
<dbReference type="InterPro" id="IPR050697">
    <property type="entry name" value="Adenylyl/Guanylyl_Cyclase_3/4"/>
</dbReference>
<evidence type="ECO:0000256" key="7">
    <source>
        <dbReference type="SAM" id="Phobius"/>
    </source>
</evidence>
<dbReference type="STRING" id="1798410.A3H63_00390"/>
<dbReference type="FunFam" id="3.30.70.1230:FF:000016">
    <property type="entry name" value="Adenylate/guanylate cyclase domain-containing protein"/>
    <property type="match status" value="1"/>
</dbReference>
<dbReference type="SMART" id="SM01080">
    <property type="entry name" value="CHASE2"/>
    <property type="match status" value="1"/>
</dbReference>
<evidence type="ECO:0000256" key="1">
    <source>
        <dbReference type="ARBA" id="ARBA00004196"/>
    </source>
</evidence>
<comment type="subcellular location">
    <subcellularLocation>
        <location evidence="1">Cell envelope</location>
    </subcellularLocation>
</comment>
<keyword evidence="5 7" id="KW-1133">Transmembrane helix</keyword>
<dbReference type="GO" id="GO:0006171">
    <property type="term" value="P:cAMP biosynthetic process"/>
    <property type="evidence" value="ECO:0007669"/>
    <property type="project" value="TreeGrafter"/>
</dbReference>
<sequence length="531" mass="58350">DDDSISRIGQWPWPRAVFAEAFSKLNKKPPRAVGLDVIFSEPSRVGGSDDGALSEVLKNISYPVVMPIEASPLTIGKNGEATAVKTVSPIDIIKNNPTVTLGHVNLITDKDGVVRRFPLSFINQPDSDKFLAFSYEILKQSAVPVVDGQSLSAISRIAYSSPPGSIKRIPFWRALSDEAVDLENKIVLIGATAPDLHDEQLTPFSRGTAMAGVEIQANIANMLISGYRLMPLSGPAMLAWLFGAALLPAVIFMVWRRSLAPLFINIIFGIGYLILIILFFERGLAANLLHINFAWILSTGSLFGYRYFVGEKERREIKQVFSKYVSKDVLNVILQDPSKLSLGGTEKEITVFFSDIRGFTTLSEKTTPQELVRILNRYFTVMTEEVLKNGGVLDKYIGDAIMAFWGAPLDDPKQADNAFRASLAMVKKLQDFNAELTAAGDPEINIGIGLYTGPAIVGNIGSEMRFDYTVIGDTVNVASRLEGLNKEYKTHIIIGESTKKKITGDWPFKFLGSAAVKGRKEPLNIYTVDGY</sequence>
<dbReference type="SUPFAM" id="SSF55073">
    <property type="entry name" value="Nucleotide cyclase"/>
    <property type="match status" value="1"/>
</dbReference>
<dbReference type="InterPro" id="IPR007890">
    <property type="entry name" value="CHASE2"/>
</dbReference>
<evidence type="ECO:0000256" key="2">
    <source>
        <dbReference type="ARBA" id="ARBA00005381"/>
    </source>
</evidence>
<dbReference type="InterPro" id="IPR029787">
    <property type="entry name" value="Nucleotide_cyclase"/>
</dbReference>
<dbReference type="PANTHER" id="PTHR43081">
    <property type="entry name" value="ADENYLATE CYCLASE, TERMINAL-DIFFERENTIATION SPECIFIC-RELATED"/>
    <property type="match status" value="1"/>
</dbReference>
<dbReference type="SMART" id="SM00044">
    <property type="entry name" value="CYCc"/>
    <property type="match status" value="1"/>
</dbReference>
<evidence type="ECO:0000313" key="9">
    <source>
        <dbReference type="EMBL" id="OGY67317.1"/>
    </source>
</evidence>
<dbReference type="AlphaFoldDB" id="A0A1G1ZU14"/>
<protein>
    <recommendedName>
        <fullName evidence="8">Guanylate cyclase domain-containing protein</fullName>
    </recommendedName>
</protein>
<dbReference type="GO" id="GO:0035556">
    <property type="term" value="P:intracellular signal transduction"/>
    <property type="evidence" value="ECO:0007669"/>
    <property type="project" value="InterPro"/>
</dbReference>
<evidence type="ECO:0000256" key="5">
    <source>
        <dbReference type="ARBA" id="ARBA00022989"/>
    </source>
</evidence>
<feature type="non-terminal residue" evidence="9">
    <location>
        <position position="1"/>
    </location>
</feature>
<comment type="caution">
    <text evidence="9">The sequence shown here is derived from an EMBL/GenBank/DDBJ whole genome shotgun (WGS) entry which is preliminary data.</text>
</comment>